<name>A0ABU7JF77_9GAMM</name>
<comment type="caution">
    <text evidence="1">The sequence shown here is derived from an EMBL/GenBank/DDBJ whole genome shotgun (WGS) entry which is preliminary data.</text>
</comment>
<sequence length="387" mass="44485">MLTLPFFSLLLSVNQPLQLGTNVPVTSPTNATRQVHCILQQMRTPYQLQTLPWLRAQREVQMQRLDGYFTAILLAEMQHYGELSAPMFLENWYWFTHPDSIGKSSATTRYGVIRGSHQANWFDVMGIRPEVEVNTLSELIQILRRQRIDKVLLDLEDFEFAAEQLALDSSNYQRTFFRYVPLGLFVSHQFLQARPDFLQQFNHHIHSCAQSPFTLSPIEQEQILHVFLPLATALASQQHLLDAVQASNQQPMAQSKLMQLDQQWMDEVEQMQPQLGQQMLQQPLSQYLLHWQQQQQGLVTELILTDQQGKNVAISAITSDYWQGNEAKFLNVYQQATPYFLDAVVFDASTQRFQVQLSIAVSDSNNQHIGVLTLGIDVEQALRRPNG</sequence>
<evidence type="ECO:0000313" key="1">
    <source>
        <dbReference type="EMBL" id="MEE2024155.1"/>
    </source>
</evidence>
<dbReference type="EMBL" id="JAUGZK010000004">
    <property type="protein sequence ID" value="MEE2024155.1"/>
    <property type="molecule type" value="Genomic_DNA"/>
</dbReference>
<reference evidence="1 2" key="1">
    <citation type="submission" date="2023-06" db="EMBL/GenBank/DDBJ databases">
        <title>Alkalimonas sp., MEB004 an alkaliphilic bacterium isolated from Lonar Lake, India.</title>
        <authorList>
            <person name="Joshi A."/>
            <person name="Thite S."/>
        </authorList>
    </citation>
    <scope>NUCLEOTIDE SEQUENCE [LARGE SCALE GENOMIC DNA]</scope>
    <source>
        <strain evidence="1 2">MEB004</strain>
    </source>
</reference>
<dbReference type="RefSeq" id="WP_330087483.1">
    <property type="nucleotide sequence ID" value="NZ_JAUGZK010000004.1"/>
</dbReference>
<keyword evidence="2" id="KW-1185">Reference proteome</keyword>
<gene>
    <name evidence="1" type="ORF">QWF21_07830</name>
</gene>
<dbReference type="SUPFAM" id="SSF53850">
    <property type="entry name" value="Periplasmic binding protein-like II"/>
    <property type="match status" value="1"/>
</dbReference>
<organism evidence="1 2">
    <name type="scientific">Alkalimonas mucilaginosa</name>
    <dbReference type="NCBI Taxonomy" id="3057676"/>
    <lineage>
        <taxon>Bacteria</taxon>
        <taxon>Pseudomonadati</taxon>
        <taxon>Pseudomonadota</taxon>
        <taxon>Gammaproteobacteria</taxon>
        <taxon>Alkalimonas</taxon>
    </lineage>
</organism>
<dbReference type="CDD" id="cd18773">
    <property type="entry name" value="PDC1_HK_sensor"/>
    <property type="match status" value="1"/>
</dbReference>
<accession>A0ABU7JF77</accession>
<protein>
    <submittedName>
        <fullName evidence="1">Cellulose-binding family II protein</fullName>
    </submittedName>
</protein>
<proteinExistence type="predicted"/>
<dbReference type="Proteomes" id="UP001339167">
    <property type="component" value="Unassembled WGS sequence"/>
</dbReference>
<evidence type="ECO:0000313" key="2">
    <source>
        <dbReference type="Proteomes" id="UP001339167"/>
    </source>
</evidence>